<name>A0ABZ0CVU7_9BURK</name>
<feature type="chain" id="PRO_5045073001" evidence="1">
    <location>
        <begin position="32"/>
        <end position="283"/>
    </location>
</feature>
<evidence type="ECO:0000313" key="3">
    <source>
        <dbReference type="Proteomes" id="UP001303946"/>
    </source>
</evidence>
<dbReference type="RefSeq" id="WP_316702051.1">
    <property type="nucleotide sequence ID" value="NZ_CP136336.1"/>
</dbReference>
<accession>A0ABZ0CVU7</accession>
<keyword evidence="1" id="KW-0732">Signal</keyword>
<sequence length="283" mass="30835">MNRFRMTTAALRAGRFGLVLGLAAGALSAAARNTEHLFPIQTTLATPEARAAIGDDVSFLFGGTLPDGFVITDDNLKARGKADPRPSVLRPGTLQLSDEEACRIAFINAMADLARQARKAGSKTVLGIVSHYDDKVRDDKERYECHSGQTRSVVDLKAMLATPGRPGMVTLIGKGAVSAQHRSPVPPASGFAEADDVNAVPLTDAGRDRYRHYLSLPSPKAFVVFEGGQTWRFYHSDPDAMTKALDYCQSHQKVCWLYAVDHRVVWQSDPGRRIGRSLQLGNE</sequence>
<keyword evidence="3" id="KW-1185">Reference proteome</keyword>
<protein>
    <submittedName>
        <fullName evidence="2">Uncharacterized protein</fullName>
    </submittedName>
</protein>
<reference evidence="2 3" key="1">
    <citation type="submission" date="2023-10" db="EMBL/GenBank/DDBJ databases">
        <title>Bacteria for the degradation of biodegradable plastic PBAT(Polybutylene adipate terephthalate).</title>
        <authorList>
            <person name="Weon H.-Y."/>
            <person name="Yeon J."/>
        </authorList>
    </citation>
    <scope>NUCLEOTIDE SEQUENCE [LARGE SCALE GENOMIC DNA]</scope>
    <source>
        <strain evidence="2 3">SBD 7-3</strain>
    </source>
</reference>
<dbReference type="Proteomes" id="UP001303946">
    <property type="component" value="Chromosome"/>
</dbReference>
<dbReference type="EMBL" id="CP136336">
    <property type="protein sequence ID" value="WOB09092.1"/>
    <property type="molecule type" value="Genomic_DNA"/>
</dbReference>
<feature type="signal peptide" evidence="1">
    <location>
        <begin position="1"/>
        <end position="31"/>
    </location>
</feature>
<organism evidence="2 3">
    <name type="scientific">Piscinibacter gummiphilus</name>
    <dbReference type="NCBI Taxonomy" id="946333"/>
    <lineage>
        <taxon>Bacteria</taxon>
        <taxon>Pseudomonadati</taxon>
        <taxon>Pseudomonadota</taxon>
        <taxon>Betaproteobacteria</taxon>
        <taxon>Burkholderiales</taxon>
        <taxon>Sphaerotilaceae</taxon>
        <taxon>Piscinibacter</taxon>
    </lineage>
</organism>
<evidence type="ECO:0000313" key="2">
    <source>
        <dbReference type="EMBL" id="WOB09092.1"/>
    </source>
</evidence>
<evidence type="ECO:0000256" key="1">
    <source>
        <dbReference type="SAM" id="SignalP"/>
    </source>
</evidence>
<proteinExistence type="predicted"/>
<gene>
    <name evidence="2" type="ORF">RXV79_03315</name>
</gene>